<dbReference type="Proteomes" id="UP000073492">
    <property type="component" value="Unassembled WGS sequence"/>
</dbReference>
<gene>
    <name evidence="1" type="ORF">AC579_3384</name>
</gene>
<accession>A0A139ILF6</accession>
<proteinExistence type="predicted"/>
<dbReference type="AlphaFoldDB" id="A0A139ILF6"/>
<evidence type="ECO:0000313" key="1">
    <source>
        <dbReference type="EMBL" id="KXT15510.1"/>
    </source>
</evidence>
<keyword evidence="2" id="KW-1185">Reference proteome</keyword>
<dbReference type="OrthoDB" id="10010954at2759"/>
<comment type="caution">
    <text evidence="1">The sequence shown here is derived from an EMBL/GenBank/DDBJ whole genome shotgun (WGS) entry which is preliminary data.</text>
</comment>
<evidence type="ECO:0000313" key="2">
    <source>
        <dbReference type="Proteomes" id="UP000073492"/>
    </source>
</evidence>
<reference evidence="1 2" key="1">
    <citation type="submission" date="2015-07" db="EMBL/GenBank/DDBJ databases">
        <title>Comparative genomics of the Sigatoka disease complex on banana suggests a link between parallel evolutionary changes in Pseudocercospora fijiensis and Pseudocercospora eumusae and increased virulence on the banana host.</title>
        <authorList>
            <person name="Chang T.-C."/>
            <person name="Salvucci A."/>
            <person name="Crous P.W."/>
            <person name="Stergiopoulos I."/>
        </authorList>
    </citation>
    <scope>NUCLEOTIDE SEQUENCE [LARGE SCALE GENOMIC DNA]</scope>
    <source>
        <strain evidence="1 2">CBS 116634</strain>
    </source>
</reference>
<protein>
    <submittedName>
        <fullName evidence="1">Uncharacterized protein</fullName>
    </submittedName>
</protein>
<organism evidence="1 2">
    <name type="scientific">Pseudocercospora musae</name>
    <dbReference type="NCBI Taxonomy" id="113226"/>
    <lineage>
        <taxon>Eukaryota</taxon>
        <taxon>Fungi</taxon>
        <taxon>Dikarya</taxon>
        <taxon>Ascomycota</taxon>
        <taxon>Pezizomycotina</taxon>
        <taxon>Dothideomycetes</taxon>
        <taxon>Dothideomycetidae</taxon>
        <taxon>Mycosphaerellales</taxon>
        <taxon>Mycosphaerellaceae</taxon>
        <taxon>Pseudocercospora</taxon>
    </lineage>
</organism>
<dbReference type="EMBL" id="LFZO01000057">
    <property type="protein sequence ID" value="KXT15510.1"/>
    <property type="molecule type" value="Genomic_DNA"/>
</dbReference>
<name>A0A139ILF6_9PEZI</name>
<sequence>MASIGGIFSHRAFPKYCGTKAGVIRFGLIDAISEKCLTPVSTILEAHDKFIDDGTGMIEYGNGYKTERAVTVWEPHFRAMHGDDSTLDDAVA</sequence>